<proteinExistence type="predicted"/>
<sequence>MNIVIFVALFLVYFYTCLFAVKFYKHLIGRLEAVQRKSILNLIINSATHNKWHILMPLTTLYKLTVPPTINGTY</sequence>
<name>A0A550AJ47_9GAMM</name>
<reference evidence="1" key="1">
    <citation type="submission" date="2019-10" db="EMBL/GenBank/DDBJ databases">
        <title>Shewanella sp. YLB-07 whole genome sequence.</title>
        <authorList>
            <person name="Yu L."/>
        </authorList>
    </citation>
    <scope>NUCLEOTIDE SEQUENCE [LARGE SCALE GENOMIC DNA]</scope>
    <source>
        <strain evidence="1">YLB-08</strain>
    </source>
</reference>
<gene>
    <name evidence="1" type="ORF">FM038_011390</name>
</gene>
<dbReference type="OrthoDB" id="6388572at2"/>
<evidence type="ECO:0000313" key="1">
    <source>
        <dbReference type="EMBL" id="QPG57988.1"/>
    </source>
</evidence>
<dbReference type="AlphaFoldDB" id="A0A550AJ47"/>
<protein>
    <submittedName>
        <fullName evidence="1">Uncharacterized protein</fullName>
    </submittedName>
</protein>
<dbReference type="EMBL" id="CP045503">
    <property type="protein sequence ID" value="QPG57988.1"/>
    <property type="molecule type" value="Genomic_DNA"/>
</dbReference>
<accession>A0A550AJ47</accession>
<organism evidence="1">
    <name type="scientific">Shewanella eurypsychrophilus</name>
    <dbReference type="NCBI Taxonomy" id="2593656"/>
    <lineage>
        <taxon>Bacteria</taxon>
        <taxon>Pseudomonadati</taxon>
        <taxon>Pseudomonadota</taxon>
        <taxon>Gammaproteobacteria</taxon>
        <taxon>Alteromonadales</taxon>
        <taxon>Shewanellaceae</taxon>
        <taxon>Shewanella</taxon>
    </lineage>
</organism>